<organism evidence="1 2">
    <name type="scientific">Nocardia alba</name>
    <dbReference type="NCBI Taxonomy" id="225051"/>
    <lineage>
        <taxon>Bacteria</taxon>
        <taxon>Bacillati</taxon>
        <taxon>Actinomycetota</taxon>
        <taxon>Actinomycetes</taxon>
        <taxon>Mycobacteriales</taxon>
        <taxon>Nocardiaceae</taxon>
        <taxon>Nocardia</taxon>
    </lineage>
</organism>
<evidence type="ECO:0000313" key="2">
    <source>
        <dbReference type="Proteomes" id="UP000294856"/>
    </source>
</evidence>
<dbReference type="STRING" id="1210063.GCA_001612665_05037"/>
<gene>
    <name evidence="1" type="ORF">DFR71_5511</name>
</gene>
<dbReference type="Pfam" id="PF10094">
    <property type="entry name" value="DUF2332"/>
    <property type="match status" value="1"/>
</dbReference>
<evidence type="ECO:0000313" key="1">
    <source>
        <dbReference type="EMBL" id="TCJ93661.1"/>
    </source>
</evidence>
<dbReference type="EMBL" id="SMFR01000005">
    <property type="protein sequence ID" value="TCJ93661.1"/>
    <property type="molecule type" value="Genomic_DNA"/>
</dbReference>
<comment type="caution">
    <text evidence="1">The sequence shown here is derived from an EMBL/GenBank/DDBJ whole genome shotgun (WGS) entry which is preliminary data.</text>
</comment>
<name>A0A4R1FR25_9NOCA</name>
<dbReference type="InterPro" id="IPR011200">
    <property type="entry name" value="UCP012608"/>
</dbReference>
<dbReference type="Proteomes" id="UP000294856">
    <property type="component" value="Unassembled WGS sequence"/>
</dbReference>
<keyword evidence="2" id="KW-1185">Reference proteome</keyword>
<reference evidence="1 2" key="1">
    <citation type="submission" date="2019-03" db="EMBL/GenBank/DDBJ databases">
        <title>Genomic Encyclopedia of Type Strains, Phase IV (KMG-IV): sequencing the most valuable type-strain genomes for metagenomic binning, comparative biology and taxonomic classification.</title>
        <authorList>
            <person name="Goeker M."/>
        </authorList>
    </citation>
    <scope>NUCLEOTIDE SEQUENCE [LARGE SCALE GENOMIC DNA]</scope>
    <source>
        <strain evidence="1 2">DSM 44684</strain>
    </source>
</reference>
<proteinExistence type="predicted"/>
<protein>
    <submittedName>
        <fullName evidence="1">Uncharacterized protein DUF2332</fullName>
    </submittedName>
</protein>
<accession>A0A4R1FR25</accession>
<dbReference type="OrthoDB" id="8899077at2"/>
<dbReference type="RefSeq" id="WP_067456154.1">
    <property type="nucleotide sequence ID" value="NZ_SMFR01000005.1"/>
</dbReference>
<dbReference type="AlphaFoldDB" id="A0A4R1FR25"/>
<sequence>MEPAQRFRDFALLEARDNSALYHRRALDISTDAAVLALIAQLPTDKQQPNLILAAARVNGATAVPYREFREQLRANWSAISATALRRRTQTNEAGRAATLLPVLARLPGPLALIEVGASAGLCLYPDRFSYRYDTAALDPVDGPSSVVLTCATTGAVPIPDRLPLVVHRAGVDLNPLDAGDSDDRQWLSALVWPGQGERLARLRSACAIAAADPPTIVTGDLNEQITELVHAAPRDSTVVVFHSAVLNYLSPQARADFRATVRELPCHWVSQEGTGVLSALVDRLPPRPNSPARLVLALDDEPLAFAGPHGQSLDWFGPA</sequence>